<feature type="domain" description="HTH tetR-type" evidence="3">
    <location>
        <begin position="5"/>
        <end position="65"/>
    </location>
</feature>
<accession>A0ABQ6GGX6</accession>
<dbReference type="PROSITE" id="PS50977">
    <property type="entry name" value="HTH_TETR_2"/>
    <property type="match status" value="1"/>
</dbReference>
<gene>
    <name evidence="4" type="ORF">MU1_40960</name>
</gene>
<feature type="DNA-binding region" description="H-T-H motif" evidence="2">
    <location>
        <begin position="28"/>
        <end position="47"/>
    </location>
</feature>
<name>A0ABQ6GGX6_9BACL</name>
<dbReference type="PANTHER" id="PTHR30328:SF54">
    <property type="entry name" value="HTH-TYPE TRANSCRIPTIONAL REPRESSOR SCO4008"/>
    <property type="match status" value="1"/>
</dbReference>
<dbReference type="InterPro" id="IPR041467">
    <property type="entry name" value="Sco4008_C"/>
</dbReference>
<comment type="caution">
    <text evidence="4">The sequence shown here is derived from an EMBL/GenBank/DDBJ whole genome shotgun (WGS) entry which is preliminary data.</text>
</comment>
<organism evidence="4 5">
    <name type="scientific">Paenibacillus glycanilyticus</name>
    <dbReference type="NCBI Taxonomy" id="126569"/>
    <lineage>
        <taxon>Bacteria</taxon>
        <taxon>Bacillati</taxon>
        <taxon>Bacillota</taxon>
        <taxon>Bacilli</taxon>
        <taxon>Bacillales</taxon>
        <taxon>Paenibacillaceae</taxon>
        <taxon>Paenibacillus</taxon>
    </lineage>
</organism>
<protein>
    <submittedName>
        <fullName evidence="4">TetR family regulatory protein</fullName>
    </submittedName>
</protein>
<evidence type="ECO:0000256" key="1">
    <source>
        <dbReference type="ARBA" id="ARBA00023125"/>
    </source>
</evidence>
<evidence type="ECO:0000313" key="4">
    <source>
        <dbReference type="EMBL" id="GLX69750.1"/>
    </source>
</evidence>
<dbReference type="InterPro" id="IPR001647">
    <property type="entry name" value="HTH_TetR"/>
</dbReference>
<dbReference type="EMBL" id="BSSQ01000016">
    <property type="protein sequence ID" value="GLX69750.1"/>
    <property type="molecule type" value="Genomic_DNA"/>
</dbReference>
<dbReference type="InterPro" id="IPR036271">
    <property type="entry name" value="Tet_transcr_reg_TetR-rel_C_sf"/>
</dbReference>
<evidence type="ECO:0000256" key="2">
    <source>
        <dbReference type="PROSITE-ProRule" id="PRU00335"/>
    </source>
</evidence>
<dbReference type="SUPFAM" id="SSF46689">
    <property type="entry name" value="Homeodomain-like"/>
    <property type="match status" value="1"/>
</dbReference>
<dbReference type="SUPFAM" id="SSF48498">
    <property type="entry name" value="Tetracyclin repressor-like, C-terminal domain"/>
    <property type="match status" value="1"/>
</dbReference>
<dbReference type="Pfam" id="PF00440">
    <property type="entry name" value="TetR_N"/>
    <property type="match status" value="1"/>
</dbReference>
<reference evidence="4 5" key="1">
    <citation type="submission" date="2023-03" db="EMBL/GenBank/DDBJ databases">
        <title>Draft genome sequence of the bacteria which degrade cell wall of Tricholomamatutake.</title>
        <authorList>
            <person name="Konishi Y."/>
            <person name="Fukuta Y."/>
            <person name="Shirasaka N."/>
        </authorList>
    </citation>
    <scope>NUCLEOTIDE SEQUENCE [LARGE SCALE GENOMIC DNA]</scope>
    <source>
        <strain evidence="5">mu1</strain>
    </source>
</reference>
<dbReference type="PANTHER" id="PTHR30328">
    <property type="entry name" value="TRANSCRIPTIONAL REPRESSOR"/>
    <property type="match status" value="1"/>
</dbReference>
<dbReference type="PRINTS" id="PR00455">
    <property type="entry name" value="HTHTETR"/>
</dbReference>
<evidence type="ECO:0000259" key="3">
    <source>
        <dbReference type="PROSITE" id="PS50977"/>
    </source>
</evidence>
<dbReference type="Proteomes" id="UP001157114">
    <property type="component" value="Unassembled WGS sequence"/>
</dbReference>
<keyword evidence="1 2" id="KW-0238">DNA-binding</keyword>
<dbReference type="Gene3D" id="1.10.357.10">
    <property type="entry name" value="Tetracycline Repressor, domain 2"/>
    <property type="match status" value="1"/>
</dbReference>
<sequence length="188" mass="20817">MRNAEATRELILNAAMEEFSALGIAGARVDRIAKAAGCNKNLIYIYFENKETLFATVLQKYIDRAFEAIPFTPDNLPDYAARVFDFAMANPHLMRLMMWSNLEQMTVKPIERGALHDQKLQQISDAQSNGRIGSAFEPKFILTSLMVLATAWTATNPFGAAMTAEAPSTPELLKESITKAVSLIVEAK</sequence>
<evidence type="ECO:0000313" key="5">
    <source>
        <dbReference type="Proteomes" id="UP001157114"/>
    </source>
</evidence>
<dbReference type="Pfam" id="PF17926">
    <property type="entry name" value="TetR_C_21"/>
    <property type="match status" value="1"/>
</dbReference>
<proteinExistence type="predicted"/>
<dbReference type="RefSeq" id="WP_284240531.1">
    <property type="nucleotide sequence ID" value="NZ_BSSQ01000016.1"/>
</dbReference>
<dbReference type="InterPro" id="IPR009057">
    <property type="entry name" value="Homeodomain-like_sf"/>
</dbReference>
<dbReference type="InterPro" id="IPR050109">
    <property type="entry name" value="HTH-type_TetR-like_transc_reg"/>
</dbReference>
<keyword evidence="5" id="KW-1185">Reference proteome</keyword>